<reference evidence="2" key="1">
    <citation type="submission" date="2019-09" db="EMBL/GenBank/DDBJ databases">
        <title>Draft genome information of white flower Hibiscus syriacus.</title>
        <authorList>
            <person name="Kim Y.-M."/>
        </authorList>
    </citation>
    <scope>NUCLEOTIDE SEQUENCE [LARGE SCALE GENOMIC DNA]</scope>
    <source>
        <strain evidence="2">YM2019G1</strain>
    </source>
</reference>
<gene>
    <name evidence="2" type="ORF">F3Y22_tig00117005pilonHSYRG00356</name>
</gene>
<dbReference type="InterPro" id="IPR012936">
    <property type="entry name" value="Erv_C"/>
</dbReference>
<organism evidence="2 3">
    <name type="scientific">Hibiscus syriacus</name>
    <name type="common">Rose of Sharon</name>
    <dbReference type="NCBI Taxonomy" id="106335"/>
    <lineage>
        <taxon>Eukaryota</taxon>
        <taxon>Viridiplantae</taxon>
        <taxon>Streptophyta</taxon>
        <taxon>Embryophyta</taxon>
        <taxon>Tracheophyta</taxon>
        <taxon>Spermatophyta</taxon>
        <taxon>Magnoliopsida</taxon>
        <taxon>eudicotyledons</taxon>
        <taxon>Gunneridae</taxon>
        <taxon>Pentapetalae</taxon>
        <taxon>rosids</taxon>
        <taxon>malvids</taxon>
        <taxon>Malvales</taxon>
        <taxon>Malvaceae</taxon>
        <taxon>Malvoideae</taxon>
        <taxon>Hibiscus</taxon>
    </lineage>
</organism>
<dbReference type="Proteomes" id="UP000436088">
    <property type="component" value="Unassembled WGS sequence"/>
</dbReference>
<dbReference type="GO" id="GO:0030134">
    <property type="term" value="C:COPII-coated ER to Golgi transport vesicle"/>
    <property type="evidence" value="ECO:0007669"/>
    <property type="project" value="TreeGrafter"/>
</dbReference>
<keyword evidence="3" id="KW-1185">Reference proteome</keyword>
<sequence length="352" mass="39751">MRISTVYHSPVVLSLSYPPLLWYCSSSPSSVHPAIETRLVVDSSRAETLRINCSLMSHFLLLHAQFSNLMQSMDISGEQHLDVKHDIVKKRLDAHGNVIEVRPDGIGILTIEKPLQRHCVRLMINVASCNSCEDVRDAYRNKGRALPNPDMIDQIQLPESLHVDSQEGRGNCFSKISAREKVFFRRLRMKRVKGVTYVSLEVNKLSHKINRLAFGDSFPGVMNLLMEPIGTYQYFMKVVPTIYSDVSRHTIESYQFSVTEHYKGADIGFLETATGVFFTYDLYPIKVGFSYMYKGKAFLSQVVSIPSPGNLVSLYFTFVLNVTFSDHHVSFLHFLTNVCAIVGGNGPFALHC</sequence>
<name>A0A6A2WFG7_HIBSY</name>
<evidence type="ECO:0000259" key="1">
    <source>
        <dbReference type="Pfam" id="PF07970"/>
    </source>
</evidence>
<dbReference type="Pfam" id="PF07970">
    <property type="entry name" value="COPIIcoated_ERV"/>
    <property type="match status" value="1"/>
</dbReference>
<evidence type="ECO:0000313" key="3">
    <source>
        <dbReference type="Proteomes" id="UP000436088"/>
    </source>
</evidence>
<feature type="domain" description="Endoplasmic reticulum vesicle transporter C-terminal" evidence="1">
    <location>
        <begin position="129"/>
        <end position="305"/>
    </location>
</feature>
<dbReference type="EMBL" id="VEPZ02001768">
    <property type="protein sequence ID" value="KAE8656291.1"/>
    <property type="molecule type" value="Genomic_DNA"/>
</dbReference>
<dbReference type="AlphaFoldDB" id="A0A6A2WFG7"/>
<evidence type="ECO:0000313" key="2">
    <source>
        <dbReference type="EMBL" id="KAE8656291.1"/>
    </source>
</evidence>
<dbReference type="GO" id="GO:0005783">
    <property type="term" value="C:endoplasmic reticulum"/>
    <property type="evidence" value="ECO:0007669"/>
    <property type="project" value="TreeGrafter"/>
</dbReference>
<proteinExistence type="predicted"/>
<dbReference type="PANTHER" id="PTHR10984">
    <property type="entry name" value="ENDOPLASMIC RETICULUM-GOLGI INTERMEDIATE COMPARTMENT PROTEIN"/>
    <property type="match status" value="1"/>
</dbReference>
<dbReference type="PANTHER" id="PTHR10984:SF82">
    <property type="entry name" value="ENDOPLASMIC RETICULUM VESICLE TRANSPORTER PROTEIN"/>
    <property type="match status" value="1"/>
</dbReference>
<dbReference type="InterPro" id="IPR045888">
    <property type="entry name" value="Erv"/>
</dbReference>
<accession>A0A6A2WFG7</accession>
<comment type="caution">
    <text evidence="2">The sequence shown here is derived from an EMBL/GenBank/DDBJ whole genome shotgun (WGS) entry which is preliminary data.</text>
</comment>
<protein>
    <recommendedName>
        <fullName evidence="1">Endoplasmic reticulum vesicle transporter C-terminal domain-containing protein</fullName>
    </recommendedName>
</protein>